<feature type="compositionally biased region" description="Polar residues" evidence="1">
    <location>
        <begin position="1"/>
        <end position="29"/>
    </location>
</feature>
<gene>
    <name evidence="2" type="ORF">PC110_g338</name>
</gene>
<dbReference type="STRING" id="29920.A0A329T6F6"/>
<keyword evidence="3" id="KW-1185">Reference proteome</keyword>
<proteinExistence type="predicted"/>
<dbReference type="EMBL" id="MJFZ01000003">
    <property type="protein sequence ID" value="RAW43532.1"/>
    <property type="molecule type" value="Genomic_DNA"/>
</dbReference>
<evidence type="ECO:0000256" key="1">
    <source>
        <dbReference type="SAM" id="MobiDB-lite"/>
    </source>
</evidence>
<dbReference type="AlphaFoldDB" id="A0A329T6F6"/>
<organism evidence="2 3">
    <name type="scientific">Phytophthora cactorum</name>
    <dbReference type="NCBI Taxonomy" id="29920"/>
    <lineage>
        <taxon>Eukaryota</taxon>
        <taxon>Sar</taxon>
        <taxon>Stramenopiles</taxon>
        <taxon>Oomycota</taxon>
        <taxon>Peronosporomycetes</taxon>
        <taxon>Peronosporales</taxon>
        <taxon>Peronosporaceae</taxon>
        <taxon>Phytophthora</taxon>
    </lineage>
</organism>
<dbReference type="VEuPathDB" id="FungiDB:PC110_g338"/>
<reference evidence="2 3" key="1">
    <citation type="submission" date="2018-01" db="EMBL/GenBank/DDBJ databases">
        <title>Draft genome of the strawberry crown rot pathogen Phytophthora cactorum.</title>
        <authorList>
            <person name="Armitage A.D."/>
            <person name="Lysoe E."/>
            <person name="Nellist C.F."/>
            <person name="Harrison R.J."/>
            <person name="Brurberg M.B."/>
        </authorList>
    </citation>
    <scope>NUCLEOTIDE SEQUENCE [LARGE SCALE GENOMIC DNA]</scope>
    <source>
        <strain evidence="2 3">10300</strain>
    </source>
</reference>
<feature type="region of interest" description="Disordered" evidence="1">
    <location>
        <begin position="1"/>
        <end position="52"/>
    </location>
</feature>
<feature type="region of interest" description="Disordered" evidence="1">
    <location>
        <begin position="66"/>
        <end position="103"/>
    </location>
</feature>
<comment type="caution">
    <text evidence="2">The sequence shown here is derived from an EMBL/GenBank/DDBJ whole genome shotgun (WGS) entry which is preliminary data.</text>
</comment>
<protein>
    <submittedName>
        <fullName evidence="2">Uncharacterized protein</fullName>
    </submittedName>
</protein>
<dbReference type="PANTHER" id="PTHR34415:SF1">
    <property type="entry name" value="INTEGRASE CATALYTIC DOMAIN-CONTAINING PROTEIN"/>
    <property type="match status" value="1"/>
</dbReference>
<accession>A0A329T6F6</accession>
<dbReference type="PANTHER" id="PTHR34415">
    <property type="entry name" value="INTEGRASE CATALYTIC DOMAIN-CONTAINING PROTEIN"/>
    <property type="match status" value="1"/>
</dbReference>
<dbReference type="OrthoDB" id="127652at2759"/>
<dbReference type="Proteomes" id="UP000251314">
    <property type="component" value="Unassembled WGS sequence"/>
</dbReference>
<feature type="compositionally biased region" description="Acidic residues" evidence="1">
    <location>
        <begin position="69"/>
        <end position="80"/>
    </location>
</feature>
<evidence type="ECO:0000313" key="2">
    <source>
        <dbReference type="EMBL" id="RAW43532.1"/>
    </source>
</evidence>
<name>A0A329T6F6_9STRA</name>
<evidence type="ECO:0000313" key="3">
    <source>
        <dbReference type="Proteomes" id="UP000251314"/>
    </source>
</evidence>
<sequence>MEQSCADQATTVHPSNEDQAQDRNGNAQSPPDVAPGASLAQQEAPSAAVMTEMSVSRLTSAIVVRKSSEEEDNSADEDYSPESNVSIAGDDGEECDKESCQSADEDTEDIGIHLFGPDLHRQVTIQADACESRCLEVKIKALESLLCFLSQMTKNEKTTSMYTLLGILMQMSTVERQRGRGESEKCPYFLPFVGRVRRPVFGKCYGVPPLTVQRYKMRVRDGNISVVSRGNTPNKNASQIDYKWLVTWFQEFAAQVGDVVPVRFRLGVVHKYYSSDVYALLPAKFTWDMIHFVMHNYVETIRLRVREPTKATIRQLLSQLCLTIKIRSPRSNVCDVCSIYHSKLRKEMTAEKTGEFGKHTRYAGEMQ</sequence>